<dbReference type="GO" id="GO:0005886">
    <property type="term" value="C:plasma membrane"/>
    <property type="evidence" value="ECO:0007669"/>
    <property type="project" value="UniProtKB-SubCell"/>
</dbReference>
<evidence type="ECO:0000256" key="1">
    <source>
        <dbReference type="ARBA" id="ARBA00004651"/>
    </source>
</evidence>
<dbReference type="HAMAP" id="MF_00913">
    <property type="entry name" value="PGT_FtsW_proteobact"/>
    <property type="match status" value="1"/>
</dbReference>
<keyword evidence="4 16" id="KW-0132">Cell division</keyword>
<evidence type="ECO:0000256" key="16">
    <source>
        <dbReference type="HAMAP-Rule" id="MF_00913"/>
    </source>
</evidence>
<keyword evidence="13 16" id="KW-0961">Cell wall biogenesis/degradation</keyword>
<dbReference type="Pfam" id="PF01098">
    <property type="entry name" value="FTSW_RODA_SPOVE"/>
    <property type="match status" value="1"/>
</dbReference>
<dbReference type="GO" id="GO:0043093">
    <property type="term" value="P:FtsZ-dependent cytokinesis"/>
    <property type="evidence" value="ECO:0007669"/>
    <property type="project" value="UniProtKB-UniRule"/>
</dbReference>
<comment type="catalytic activity">
    <reaction evidence="15 16">
        <text>[GlcNAc-(1-&gt;4)-Mur2Ac(oyl-L-Ala-gamma-D-Glu-L-Lys-D-Ala-D-Ala)](n)-di-trans,octa-cis-undecaprenyl diphosphate + beta-D-GlcNAc-(1-&gt;4)-Mur2Ac(oyl-L-Ala-gamma-D-Glu-L-Lys-D-Ala-D-Ala)-di-trans,octa-cis-undecaprenyl diphosphate = [GlcNAc-(1-&gt;4)-Mur2Ac(oyl-L-Ala-gamma-D-Glu-L-Lys-D-Ala-D-Ala)](n+1)-di-trans,octa-cis-undecaprenyl diphosphate + di-trans,octa-cis-undecaprenyl diphosphate + H(+)</text>
        <dbReference type="Rhea" id="RHEA:23708"/>
        <dbReference type="Rhea" id="RHEA-COMP:9602"/>
        <dbReference type="Rhea" id="RHEA-COMP:9603"/>
        <dbReference type="ChEBI" id="CHEBI:15378"/>
        <dbReference type="ChEBI" id="CHEBI:58405"/>
        <dbReference type="ChEBI" id="CHEBI:60033"/>
        <dbReference type="ChEBI" id="CHEBI:78435"/>
        <dbReference type="EC" id="2.4.99.28"/>
    </reaction>
</comment>
<evidence type="ECO:0000256" key="11">
    <source>
        <dbReference type="ARBA" id="ARBA00023136"/>
    </source>
</evidence>
<dbReference type="GO" id="GO:0071555">
    <property type="term" value="P:cell wall organization"/>
    <property type="evidence" value="ECO:0007669"/>
    <property type="project" value="UniProtKB-KW"/>
</dbReference>
<comment type="pathway">
    <text evidence="2 16">Cell wall biogenesis; peptidoglycan biosynthesis.</text>
</comment>
<evidence type="ECO:0000256" key="3">
    <source>
        <dbReference type="ARBA" id="ARBA00022475"/>
    </source>
</evidence>
<dbReference type="GO" id="GO:0008955">
    <property type="term" value="F:peptidoglycan glycosyltransferase activity"/>
    <property type="evidence" value="ECO:0007669"/>
    <property type="project" value="UniProtKB-UniRule"/>
</dbReference>
<dbReference type="PANTHER" id="PTHR30474:SF2">
    <property type="entry name" value="PEPTIDOGLYCAN GLYCOSYLTRANSFERASE FTSW-RELATED"/>
    <property type="match status" value="1"/>
</dbReference>
<feature type="transmembrane region" description="Helical" evidence="16">
    <location>
        <begin position="12"/>
        <end position="37"/>
    </location>
</feature>
<dbReference type="Proteomes" id="UP000504724">
    <property type="component" value="Chromosome"/>
</dbReference>
<protein>
    <recommendedName>
        <fullName evidence="16">Probable peptidoglycan glycosyltransferase FtsW</fullName>
        <shortName evidence="16">PGT</shortName>
        <ecNumber evidence="16">2.4.99.28</ecNumber>
    </recommendedName>
    <alternativeName>
        <fullName evidence="16">Cell division protein FtsW</fullName>
    </alternativeName>
    <alternativeName>
        <fullName evidence="16">Cell wall polymerase</fullName>
    </alternativeName>
    <alternativeName>
        <fullName evidence="16">Peptidoglycan polymerase</fullName>
        <shortName evidence="16">PG polymerase</shortName>
    </alternativeName>
</protein>
<feature type="transmembrane region" description="Helical" evidence="16">
    <location>
        <begin position="188"/>
        <end position="206"/>
    </location>
</feature>
<dbReference type="EMBL" id="CP054020">
    <property type="protein sequence ID" value="QKI88700.1"/>
    <property type="molecule type" value="Genomic_DNA"/>
</dbReference>
<feature type="region of interest" description="Disordered" evidence="17">
    <location>
        <begin position="391"/>
        <end position="416"/>
    </location>
</feature>
<evidence type="ECO:0000256" key="6">
    <source>
        <dbReference type="ARBA" id="ARBA00022679"/>
    </source>
</evidence>
<dbReference type="GO" id="GO:0015648">
    <property type="term" value="F:lipid-linked peptidoglycan transporter activity"/>
    <property type="evidence" value="ECO:0007669"/>
    <property type="project" value="TreeGrafter"/>
</dbReference>
<comment type="similarity">
    <text evidence="14 16">Belongs to the SEDS family. FtsW subfamily.</text>
</comment>
<feature type="transmembrane region" description="Helical" evidence="16">
    <location>
        <begin position="343"/>
        <end position="362"/>
    </location>
</feature>
<dbReference type="GO" id="GO:0032153">
    <property type="term" value="C:cell division site"/>
    <property type="evidence" value="ECO:0007669"/>
    <property type="project" value="UniProtKB-UniRule"/>
</dbReference>
<proteinExistence type="inferred from homology"/>
<comment type="function">
    <text evidence="16">Peptidoglycan polymerase that is essential for cell division.</text>
</comment>
<keyword evidence="12 16" id="KW-0131">Cell cycle</keyword>
<evidence type="ECO:0000256" key="13">
    <source>
        <dbReference type="ARBA" id="ARBA00023316"/>
    </source>
</evidence>
<keyword evidence="16" id="KW-0997">Cell inner membrane</keyword>
<evidence type="ECO:0000256" key="14">
    <source>
        <dbReference type="ARBA" id="ARBA00038053"/>
    </source>
</evidence>
<evidence type="ECO:0000256" key="9">
    <source>
        <dbReference type="ARBA" id="ARBA00022984"/>
    </source>
</evidence>
<dbReference type="PROSITE" id="PS00428">
    <property type="entry name" value="FTSW_RODA_SPOVE"/>
    <property type="match status" value="1"/>
</dbReference>
<feature type="transmembrane region" description="Helical" evidence="16">
    <location>
        <begin position="49"/>
        <end position="67"/>
    </location>
</feature>
<dbReference type="InterPro" id="IPR018365">
    <property type="entry name" value="Cell_cycle_FtsW-rel_CS"/>
</dbReference>
<organism evidence="18 19">
    <name type="scientific">Thiomicrorhabdus xiamenensis</name>
    <dbReference type="NCBI Taxonomy" id="2739063"/>
    <lineage>
        <taxon>Bacteria</taxon>
        <taxon>Pseudomonadati</taxon>
        <taxon>Pseudomonadota</taxon>
        <taxon>Gammaproteobacteria</taxon>
        <taxon>Thiotrichales</taxon>
        <taxon>Piscirickettsiaceae</taxon>
        <taxon>Thiomicrorhabdus</taxon>
    </lineage>
</organism>
<dbReference type="InterPro" id="IPR013437">
    <property type="entry name" value="FtsW"/>
</dbReference>
<feature type="transmembrane region" description="Helical" evidence="16">
    <location>
        <begin position="265"/>
        <end position="291"/>
    </location>
</feature>
<accession>A0A7D4SHT7</accession>
<dbReference type="GO" id="GO:0009252">
    <property type="term" value="P:peptidoglycan biosynthetic process"/>
    <property type="evidence" value="ECO:0007669"/>
    <property type="project" value="UniProtKB-UniRule"/>
</dbReference>
<evidence type="ECO:0000256" key="7">
    <source>
        <dbReference type="ARBA" id="ARBA00022692"/>
    </source>
</evidence>
<gene>
    <name evidence="16 18" type="primary">ftsW</name>
    <name evidence="18" type="ORF">HQN79_03520</name>
</gene>
<evidence type="ECO:0000313" key="19">
    <source>
        <dbReference type="Proteomes" id="UP000504724"/>
    </source>
</evidence>
<feature type="transmembrane region" description="Helical" evidence="16">
    <location>
        <begin position="117"/>
        <end position="134"/>
    </location>
</feature>
<evidence type="ECO:0000256" key="10">
    <source>
        <dbReference type="ARBA" id="ARBA00022989"/>
    </source>
</evidence>
<dbReference type="KEGG" id="txa:HQN79_03520"/>
<dbReference type="PANTHER" id="PTHR30474">
    <property type="entry name" value="CELL CYCLE PROTEIN"/>
    <property type="match status" value="1"/>
</dbReference>
<feature type="transmembrane region" description="Helical" evidence="16">
    <location>
        <begin position="79"/>
        <end position="97"/>
    </location>
</feature>
<dbReference type="NCBIfam" id="TIGR02614">
    <property type="entry name" value="ftsW"/>
    <property type="match status" value="1"/>
</dbReference>
<dbReference type="RefSeq" id="WP_173284313.1">
    <property type="nucleotide sequence ID" value="NZ_CP054020.1"/>
</dbReference>
<comment type="subcellular location">
    <subcellularLocation>
        <location evidence="16">Cell inner membrane</location>
        <topology evidence="16">Multi-pass membrane protein</topology>
    </subcellularLocation>
    <subcellularLocation>
        <location evidence="1">Cell membrane</location>
        <topology evidence="1">Multi-pass membrane protein</topology>
    </subcellularLocation>
    <text evidence="16">Localizes to the division septum.</text>
</comment>
<evidence type="ECO:0000256" key="8">
    <source>
        <dbReference type="ARBA" id="ARBA00022960"/>
    </source>
</evidence>
<keyword evidence="7 16" id="KW-0812">Transmembrane</keyword>
<keyword evidence="9 16" id="KW-0573">Peptidoglycan synthesis</keyword>
<evidence type="ECO:0000256" key="12">
    <source>
        <dbReference type="ARBA" id="ARBA00023306"/>
    </source>
</evidence>
<sequence>MQRAQSNQPKIDLTLVGLLGTVVFIGLVMLFSASIAYAEERYANEFFFVIRQTIALGLGLVAAYVVYQIPLSTWIHRRGGLLLLSLLLLVAVLIVGMEINGSKRWLPLGVFNFQPSELMKFSVIVFMAAYLTLHKSEVSESFTAVLRLALPFGFMALLLILEPDFGSVMVITMIIVGMLLISGAPYRFFVYTIIPMIGILAALLLLEPYRIARLTSFFDPWQDPYGTGYQLIQAILAQGSGGWTGVGLGNSVQKMLYLPDAHTDFIFSIFAEEFGFLGVLGLVVLYLAVIYRLFRIAYQAKQANYNFGALYVYGVSFWFVLQVGINMGANLGVIPTKGLTLPLFSYGGSSMILFLIAFALVLKVEHVSRFYPDPKNSDDYDLKTDQEFAAEDEEKKAEKAVKKTRKVRREPKTRAA</sequence>
<feature type="transmembrane region" description="Helical" evidence="16">
    <location>
        <begin position="141"/>
        <end position="159"/>
    </location>
</feature>
<reference evidence="18 19" key="1">
    <citation type="submission" date="2020-05" db="EMBL/GenBank/DDBJ databases">
        <title>Thiomicrorhabdus sediminis sp.nov. and Thiomicrorhabdus xiamenensis sp.nov., novel sulfur-oxidizing bacteria isolated from coastal sediment.</title>
        <authorList>
            <person name="Liu X."/>
        </authorList>
    </citation>
    <scope>NUCLEOTIDE SEQUENCE [LARGE SCALE GENOMIC DNA]</scope>
    <source>
        <strain evidence="18 19">G2</strain>
    </source>
</reference>
<evidence type="ECO:0000256" key="17">
    <source>
        <dbReference type="SAM" id="MobiDB-lite"/>
    </source>
</evidence>
<dbReference type="AlphaFoldDB" id="A0A7D4SHT7"/>
<evidence type="ECO:0000256" key="15">
    <source>
        <dbReference type="ARBA" id="ARBA00049902"/>
    </source>
</evidence>
<dbReference type="EC" id="2.4.99.28" evidence="16"/>
<keyword evidence="6 16" id="KW-0808">Transferase</keyword>
<dbReference type="InterPro" id="IPR001182">
    <property type="entry name" value="FtsW/RodA"/>
</dbReference>
<evidence type="ECO:0000256" key="2">
    <source>
        <dbReference type="ARBA" id="ARBA00004752"/>
    </source>
</evidence>
<dbReference type="GO" id="GO:0008360">
    <property type="term" value="P:regulation of cell shape"/>
    <property type="evidence" value="ECO:0007669"/>
    <property type="project" value="UniProtKB-KW"/>
</dbReference>
<keyword evidence="11 16" id="KW-0472">Membrane</keyword>
<dbReference type="UniPathway" id="UPA00219"/>
<keyword evidence="5 16" id="KW-0328">Glycosyltransferase</keyword>
<evidence type="ECO:0000256" key="5">
    <source>
        <dbReference type="ARBA" id="ARBA00022676"/>
    </source>
</evidence>
<feature type="transmembrane region" description="Helical" evidence="16">
    <location>
        <begin position="165"/>
        <end position="181"/>
    </location>
</feature>
<name>A0A7D4SHT7_9GAMM</name>
<evidence type="ECO:0000313" key="18">
    <source>
        <dbReference type="EMBL" id="QKI88700.1"/>
    </source>
</evidence>
<evidence type="ECO:0000256" key="4">
    <source>
        <dbReference type="ARBA" id="ARBA00022618"/>
    </source>
</evidence>
<keyword evidence="19" id="KW-1185">Reference proteome</keyword>
<keyword evidence="8 16" id="KW-0133">Cell shape</keyword>
<feature type="transmembrane region" description="Helical" evidence="16">
    <location>
        <begin position="303"/>
        <end position="323"/>
    </location>
</feature>
<keyword evidence="3 16" id="KW-1003">Cell membrane</keyword>
<keyword evidence="10 16" id="KW-1133">Transmembrane helix</keyword>